<dbReference type="PIRSF" id="PIRSF028111">
    <property type="entry name" value="UCP028111"/>
    <property type="match status" value="1"/>
</dbReference>
<dbReference type="Pfam" id="PF10979">
    <property type="entry name" value="DUF2786"/>
    <property type="match status" value="1"/>
</dbReference>
<feature type="domain" description="DUF2786" evidence="1">
    <location>
        <begin position="5"/>
        <end position="41"/>
    </location>
</feature>
<dbReference type="AlphaFoldDB" id="A0A7X1SGT3"/>
<evidence type="ECO:0000259" key="2">
    <source>
        <dbReference type="Pfam" id="PF23771"/>
    </source>
</evidence>
<organism evidence="3 4">
    <name type="scientific">Acinetobacter baumannii</name>
    <dbReference type="NCBI Taxonomy" id="470"/>
    <lineage>
        <taxon>Bacteria</taxon>
        <taxon>Pseudomonadati</taxon>
        <taxon>Pseudomonadota</taxon>
        <taxon>Gammaproteobacteria</taxon>
        <taxon>Moraxellales</taxon>
        <taxon>Moraxellaceae</taxon>
        <taxon>Acinetobacter</taxon>
        <taxon>Acinetobacter calcoaceticus/baumannii complex</taxon>
    </lineage>
</organism>
<gene>
    <name evidence="3" type="ORF">F2P40_03840</name>
</gene>
<dbReference type="Proteomes" id="UP000461234">
    <property type="component" value="Unassembled WGS sequence"/>
</dbReference>
<dbReference type="Pfam" id="PF23771">
    <property type="entry name" value="DUF7168"/>
    <property type="match status" value="1"/>
</dbReference>
<name>A0A7X1SGT3_ACIBA</name>
<accession>A0A7X1SGT3</accession>
<dbReference type="InterPro" id="IPR024498">
    <property type="entry name" value="DUF2786"/>
</dbReference>
<dbReference type="InterPro" id="IPR055592">
    <property type="entry name" value="DUF7168"/>
</dbReference>
<evidence type="ECO:0000313" key="4">
    <source>
        <dbReference type="Proteomes" id="UP000461234"/>
    </source>
</evidence>
<protein>
    <submittedName>
        <fullName evidence="3">DUF2786 domain-containing protein</fullName>
    </submittedName>
</protein>
<evidence type="ECO:0000313" key="3">
    <source>
        <dbReference type="EMBL" id="MQR48466.1"/>
    </source>
</evidence>
<comment type="caution">
    <text evidence="3">The sequence shown here is derived from an EMBL/GenBank/DDBJ whole genome shotgun (WGS) entry which is preliminary data.</text>
</comment>
<sequence length="230" mass="26257">MDEVILRKIKRCFELSKSSNEHEAALAIKQMQALMQKHGVNEKHIKAADVCEVSYELKVQKPAQWVLLLHSAIGQALDCMSVISHCKYFNSDLVFIGVGSGPEIANYAFEVLFRKLKQNRAEYIENNLFRFKRANKTKLADAYCSGWVQNVYSKVKNLNPNLEIKEQIKAYQETKMDNFNPDGKFTGFQRFDSEDGRALSAMSDGYMESKDINIFAATEHKESLQIGERA</sequence>
<dbReference type="RefSeq" id="WP_000344653.1">
    <property type="nucleotide sequence ID" value="NZ_CP012952.1"/>
</dbReference>
<dbReference type="EMBL" id="WIOC01000003">
    <property type="protein sequence ID" value="MQR48466.1"/>
    <property type="molecule type" value="Genomic_DNA"/>
</dbReference>
<dbReference type="InterPro" id="IPR016868">
    <property type="entry name" value="Phage_B3_Orf5"/>
</dbReference>
<proteinExistence type="predicted"/>
<feature type="domain" description="DUF7168" evidence="2">
    <location>
        <begin position="47"/>
        <end position="178"/>
    </location>
</feature>
<reference evidence="3 4" key="1">
    <citation type="submission" date="2019-10" db="EMBL/GenBank/DDBJ databases">
        <title>Genetic environment of the oxa23 gene and comparative analysis of carbapenem resistant Acinetobacter baumannii isolates belonging to global clone 1, lineage 2 recovered in a burns hospital outbreak in 2012-2013.</title>
        <authorList>
            <person name="Douraghi M."/>
            <person name="Aris P."/>
            <person name="Kenyon J."/>
            <person name="Hamidian M."/>
        </authorList>
    </citation>
    <scope>NUCLEOTIDE SEQUENCE [LARGE SCALE GENOMIC DNA]</scope>
    <source>
        <strain evidence="3 4">ABS103</strain>
    </source>
</reference>
<evidence type="ECO:0000259" key="1">
    <source>
        <dbReference type="Pfam" id="PF10979"/>
    </source>
</evidence>